<accession>A0A918QEA4</accession>
<evidence type="ECO:0000256" key="1">
    <source>
        <dbReference type="SAM" id="MobiDB-lite"/>
    </source>
</evidence>
<comment type="caution">
    <text evidence="2">The sequence shown here is derived from an EMBL/GenBank/DDBJ whole genome shotgun (WGS) entry which is preliminary data.</text>
</comment>
<dbReference type="AlphaFoldDB" id="A0A918QEA4"/>
<feature type="region of interest" description="Disordered" evidence="1">
    <location>
        <begin position="1"/>
        <end position="75"/>
    </location>
</feature>
<feature type="compositionally biased region" description="Basic and acidic residues" evidence="1">
    <location>
        <begin position="1"/>
        <end position="10"/>
    </location>
</feature>
<reference evidence="2" key="2">
    <citation type="submission" date="2020-09" db="EMBL/GenBank/DDBJ databases">
        <authorList>
            <person name="Sun Q."/>
            <person name="Ohkuma M."/>
        </authorList>
    </citation>
    <scope>NUCLEOTIDE SEQUENCE</scope>
    <source>
        <strain evidence="2">JCM 4815</strain>
    </source>
</reference>
<evidence type="ECO:0000313" key="3">
    <source>
        <dbReference type="Proteomes" id="UP000622166"/>
    </source>
</evidence>
<keyword evidence="3" id="KW-1185">Reference proteome</keyword>
<feature type="compositionally biased region" description="Basic and acidic residues" evidence="1">
    <location>
        <begin position="116"/>
        <end position="128"/>
    </location>
</feature>
<gene>
    <name evidence="2" type="ORF">GCM10010365_75660</name>
</gene>
<evidence type="ECO:0000313" key="2">
    <source>
        <dbReference type="EMBL" id="GGZ43964.1"/>
    </source>
</evidence>
<organism evidence="2 3">
    <name type="scientific">Streptomyces poonensis</name>
    <dbReference type="NCBI Taxonomy" id="68255"/>
    <lineage>
        <taxon>Bacteria</taxon>
        <taxon>Bacillati</taxon>
        <taxon>Actinomycetota</taxon>
        <taxon>Actinomycetes</taxon>
        <taxon>Kitasatosporales</taxon>
        <taxon>Streptomycetaceae</taxon>
        <taxon>Streptomyces</taxon>
    </lineage>
</organism>
<name>A0A918QEA4_9ACTN</name>
<sequence>MVQHRVRDPPELQSEVPGAAPGPDDQEAGVMGGVHQHPARGPFDGTPPHHRVRRNVTERRLQHPSGPLLMQPGRTADEQGLIGGLVRRAAPGPAQGGLASRPADRPQTGLGPVDADDQRHFRHDVSSR</sequence>
<feature type="region of interest" description="Disordered" evidence="1">
    <location>
        <begin position="87"/>
        <end position="128"/>
    </location>
</feature>
<reference evidence="2" key="1">
    <citation type="journal article" date="2014" name="Int. J. Syst. Evol. Microbiol.">
        <title>Complete genome sequence of Corynebacterium casei LMG S-19264T (=DSM 44701T), isolated from a smear-ripened cheese.</title>
        <authorList>
            <consortium name="US DOE Joint Genome Institute (JGI-PGF)"/>
            <person name="Walter F."/>
            <person name="Albersmeier A."/>
            <person name="Kalinowski J."/>
            <person name="Ruckert C."/>
        </authorList>
    </citation>
    <scope>NUCLEOTIDE SEQUENCE</scope>
    <source>
        <strain evidence="2">JCM 4815</strain>
    </source>
</reference>
<protein>
    <submittedName>
        <fullName evidence="2">Uncharacterized protein</fullName>
    </submittedName>
</protein>
<dbReference type="Proteomes" id="UP000622166">
    <property type="component" value="Unassembled WGS sequence"/>
</dbReference>
<dbReference type="EMBL" id="BMVW01000031">
    <property type="protein sequence ID" value="GGZ43964.1"/>
    <property type="molecule type" value="Genomic_DNA"/>
</dbReference>
<proteinExistence type="predicted"/>